<gene>
    <name evidence="2" type="ORF">IM787_09640</name>
</gene>
<dbReference type="PANTHER" id="PTHR43283:SF3">
    <property type="entry name" value="BETA-LACTAMASE FAMILY PROTEIN (AFU_ORTHOLOGUE AFUA_5G07500)"/>
    <property type="match status" value="1"/>
</dbReference>
<accession>A0ABR9S311</accession>
<sequence length="392" mass="42643">MTIDFRGVDAVLQSWVDREVLPGVSYTVVRGGEVLARRCVGWADREARIPLGTDHLFRIFSNTKLVTCLAALQLLEQGRFTLDDPIGEYIPALGRLRVLRAGAVDLEDTEPAREPVRIRHLLAHTAGLTYGFLQPDSPIGKAYGKARVQDPALDLAQMMEALAGLPLLFQPGSAWNYSVGTDVVGRLVEVASGQTLDAYFRRRIFEPLGMEDTFFFVPPEKAARMAPLYLGDLREPLKPGLQRADHLPYPGAYLQPFPRLGAGGGLVSSLDDYTALVRALLRGGAPLLRPATMPLLYRNELAPGQWIGCPGIPALKGRGQSVVGSVTVEPSEDDPASVTGDLQWSGLAGTHWLVSPRDDIAAVFMTQRFAGSDLPVWPAFKQALRQALAAAR</sequence>
<reference evidence="2 3" key="1">
    <citation type="submission" date="2020-10" db="EMBL/GenBank/DDBJ databases">
        <title>Ramlibacter sp. HM2 16S ribosomal RNA gene Genome sequencing and assembly.</title>
        <authorList>
            <person name="Kang M."/>
        </authorList>
    </citation>
    <scope>NUCLEOTIDE SEQUENCE [LARGE SCALE GENOMIC DNA]</scope>
    <source>
        <strain evidence="2 3">HM2</strain>
    </source>
</reference>
<name>A0ABR9S311_9BURK</name>
<comment type="caution">
    <text evidence="2">The sequence shown here is derived from an EMBL/GenBank/DDBJ whole genome shotgun (WGS) entry which is preliminary data.</text>
</comment>
<dbReference type="Gene3D" id="3.40.710.10">
    <property type="entry name" value="DD-peptidase/beta-lactamase superfamily"/>
    <property type="match status" value="1"/>
</dbReference>
<feature type="domain" description="Beta-lactamase-related" evidence="1">
    <location>
        <begin position="9"/>
        <end position="372"/>
    </location>
</feature>
<dbReference type="RefSeq" id="WP_193676463.1">
    <property type="nucleotide sequence ID" value="NZ_JADDIV010000003.1"/>
</dbReference>
<dbReference type="InterPro" id="IPR012338">
    <property type="entry name" value="Beta-lactam/transpept-like"/>
</dbReference>
<dbReference type="Pfam" id="PF00144">
    <property type="entry name" value="Beta-lactamase"/>
    <property type="match status" value="1"/>
</dbReference>
<dbReference type="InterPro" id="IPR001466">
    <property type="entry name" value="Beta-lactam-related"/>
</dbReference>
<evidence type="ECO:0000259" key="1">
    <source>
        <dbReference type="Pfam" id="PF00144"/>
    </source>
</evidence>
<evidence type="ECO:0000313" key="3">
    <source>
        <dbReference type="Proteomes" id="UP000806285"/>
    </source>
</evidence>
<protein>
    <submittedName>
        <fullName evidence="2">Beta-lactamase family protein</fullName>
    </submittedName>
</protein>
<dbReference type="InterPro" id="IPR050789">
    <property type="entry name" value="Diverse_Enzym_Activities"/>
</dbReference>
<dbReference type="EMBL" id="JADDIV010000003">
    <property type="protein sequence ID" value="MBE7367829.1"/>
    <property type="molecule type" value="Genomic_DNA"/>
</dbReference>
<evidence type="ECO:0000313" key="2">
    <source>
        <dbReference type="EMBL" id="MBE7367829.1"/>
    </source>
</evidence>
<dbReference type="PANTHER" id="PTHR43283">
    <property type="entry name" value="BETA-LACTAMASE-RELATED"/>
    <property type="match status" value="1"/>
</dbReference>
<dbReference type="Proteomes" id="UP000806285">
    <property type="component" value="Unassembled WGS sequence"/>
</dbReference>
<keyword evidence="3" id="KW-1185">Reference proteome</keyword>
<dbReference type="SUPFAM" id="SSF56601">
    <property type="entry name" value="beta-lactamase/transpeptidase-like"/>
    <property type="match status" value="1"/>
</dbReference>
<organism evidence="2 3">
    <name type="scientific">Ramlibacter pallidus</name>
    <dbReference type="NCBI Taxonomy" id="2780087"/>
    <lineage>
        <taxon>Bacteria</taxon>
        <taxon>Pseudomonadati</taxon>
        <taxon>Pseudomonadota</taxon>
        <taxon>Betaproteobacteria</taxon>
        <taxon>Burkholderiales</taxon>
        <taxon>Comamonadaceae</taxon>
        <taxon>Ramlibacter</taxon>
    </lineage>
</organism>
<proteinExistence type="predicted"/>